<keyword evidence="5" id="KW-0732">Signal</keyword>
<accession>A0ABS5BNN0</accession>
<evidence type="ECO:0000256" key="5">
    <source>
        <dbReference type="SAM" id="SignalP"/>
    </source>
</evidence>
<keyword evidence="1 4" id="KW-0349">Heme</keyword>
<evidence type="ECO:0000256" key="4">
    <source>
        <dbReference type="PROSITE-ProRule" id="PRU00433"/>
    </source>
</evidence>
<dbReference type="InterPro" id="IPR011041">
    <property type="entry name" value="Quinoprot_gluc/sorb_DH_b-prop"/>
</dbReference>
<dbReference type="Proteomes" id="UP000676565">
    <property type="component" value="Unassembled WGS sequence"/>
</dbReference>
<dbReference type="InterPro" id="IPR013427">
    <property type="entry name" value="Haem-bd_dom_put"/>
</dbReference>
<organism evidence="7 8">
    <name type="scientific">Gemmata palustris</name>
    <dbReference type="NCBI Taxonomy" id="2822762"/>
    <lineage>
        <taxon>Bacteria</taxon>
        <taxon>Pseudomonadati</taxon>
        <taxon>Planctomycetota</taxon>
        <taxon>Planctomycetia</taxon>
        <taxon>Gemmatales</taxon>
        <taxon>Gemmataceae</taxon>
        <taxon>Gemmata</taxon>
    </lineage>
</organism>
<protein>
    <submittedName>
        <fullName evidence="7">C-type cytochrome</fullName>
    </submittedName>
</protein>
<dbReference type="PROSITE" id="PS51007">
    <property type="entry name" value="CYTC"/>
    <property type="match status" value="1"/>
</dbReference>
<evidence type="ECO:0000313" key="7">
    <source>
        <dbReference type="EMBL" id="MBP3955275.1"/>
    </source>
</evidence>
<dbReference type="InterPro" id="IPR011042">
    <property type="entry name" value="6-blade_b-propeller_TolB-like"/>
</dbReference>
<dbReference type="RefSeq" id="WP_210653364.1">
    <property type="nucleotide sequence ID" value="NZ_JAGKQQ010000001.1"/>
</dbReference>
<dbReference type="SUPFAM" id="SSF46626">
    <property type="entry name" value="Cytochrome c"/>
    <property type="match status" value="1"/>
</dbReference>
<dbReference type="PANTHER" id="PTHR33546:SF1">
    <property type="entry name" value="LARGE, MULTIFUNCTIONAL SECRETED PROTEIN"/>
    <property type="match status" value="1"/>
</dbReference>
<keyword evidence="3 4" id="KW-0408">Iron</keyword>
<dbReference type="Gene3D" id="2.60.120.260">
    <property type="entry name" value="Galactose-binding domain-like"/>
    <property type="match status" value="1"/>
</dbReference>
<dbReference type="Pfam" id="PF00034">
    <property type="entry name" value="Cytochrom_C"/>
    <property type="match status" value="1"/>
</dbReference>
<dbReference type="InterPro" id="IPR036909">
    <property type="entry name" value="Cyt_c-like_dom_sf"/>
</dbReference>
<feature type="domain" description="Cytochrome c" evidence="6">
    <location>
        <begin position="896"/>
        <end position="1034"/>
    </location>
</feature>
<dbReference type="Gene3D" id="1.10.760.10">
    <property type="entry name" value="Cytochrome c-like domain"/>
    <property type="match status" value="1"/>
</dbReference>
<feature type="signal peptide" evidence="5">
    <location>
        <begin position="1"/>
        <end position="19"/>
    </location>
</feature>
<evidence type="ECO:0000256" key="3">
    <source>
        <dbReference type="ARBA" id="ARBA00023004"/>
    </source>
</evidence>
<dbReference type="PANTHER" id="PTHR33546">
    <property type="entry name" value="LARGE, MULTIFUNCTIONAL SECRETED PROTEIN-RELATED"/>
    <property type="match status" value="1"/>
</dbReference>
<dbReference type="NCBIfam" id="TIGR02603">
    <property type="entry name" value="CxxCH_TIGR02603"/>
    <property type="match status" value="1"/>
</dbReference>
<evidence type="ECO:0000259" key="6">
    <source>
        <dbReference type="PROSITE" id="PS51007"/>
    </source>
</evidence>
<feature type="chain" id="PRO_5045835918" evidence="5">
    <location>
        <begin position="20"/>
        <end position="1043"/>
    </location>
</feature>
<name>A0ABS5BNN0_9BACT</name>
<gene>
    <name evidence="7" type="ORF">J8F10_08275</name>
</gene>
<dbReference type="Gene3D" id="2.120.10.30">
    <property type="entry name" value="TolB, C-terminal domain"/>
    <property type="match status" value="1"/>
</dbReference>
<keyword evidence="8" id="KW-1185">Reference proteome</keyword>
<dbReference type="EMBL" id="JAGKQQ010000001">
    <property type="protein sequence ID" value="MBP3955275.1"/>
    <property type="molecule type" value="Genomic_DNA"/>
</dbReference>
<keyword evidence="2 4" id="KW-0479">Metal-binding</keyword>
<sequence length="1043" mass="114095">MRITALALVASTLCSSASADDAKAQKPVTAPTVERGATPLPPKVEVATVDWSKRFADGPTPLWVWGADAKKDYRIEKTFDAKGIKAARLVATCDNRVTLYVNQKQVASSNEWQEPVEVDVTKLLKETGNVIDARAGNEGGAAGFVLKLVLVPEKGAPAYIVTDESWTCSVEGSKTKENKPVKKIGTYGDGPWGKVFDASTGAQPGSKVPANTFVALPGFKVEKLFTVPQDTLGSWVCLTADDKGRLIASDQGGQGLYRITPGKVGTEEETRVEKIPAKVTAAQGLLWHKGALFVVCNGGPGSGLYRVTSSENNDQLDKVEKLKAIQGGGEHGPHAVRLAPDGKSLYVICGNHTQPPENFNHSRVPKNWSEDHILPRQWDANGHARGILAPGGYVAKTDFDGKTWEIFTSGYRNPYDFAFNANGEMFVYDADMEWDLGMPWYRPTRVNHATSGSELGWRSGTGKWPAYYIDSLPAMVDIGPGSPVGVEFGYGAKFPAKYQKALFICDWTFGTMYAIHTELNGATYKATKEEFLSRTPLPLTDVVINPIDGAMYFTIGGRGTQSELFRVTYVGKEPTEKVEYKAAPTAELKLLKQIEEYHKLADDPAKAVEFLYPHLKNEDRFIRYAARVALEHQPVKFWQDKVLAEKDRGAILNGVVALARQGDKALQPKLLETLDRVFVGIKEPGNGLSLGQLVDLSRVYSLVFLRTGEPDKATAERLSQRFDRAFPSPDDTLNREMAQLLVYLKSPTIVEKICAELKKPSKPLTQEGLDEVLLRNRGYGGTVANMLKNAPDQQKLSYLFTLRNATVGWNMDRWKTYYGFLAEARTKAGGASYQGFLTNIEKDAFTNATDSDRLAIEAGGLRPAYKVPALPKPIGPGRAWATTDIVALGDKLKSGRDFKNGARAFAAARCVVCHRFGGEGGATGPDLSQVAGRFGLKDLVESITEPSKVISDQYKASVIQTTDDKTITGKIVNDAGGKYTVVLDPENSSKVLELKKEDVASVKASNISLMPEKLLNELNEREVLDMLAYLLSRGDPNHSMFKK</sequence>
<dbReference type="SUPFAM" id="SSF50952">
    <property type="entry name" value="Soluble quinoprotein glucose dehydrogenase"/>
    <property type="match status" value="1"/>
</dbReference>
<evidence type="ECO:0000313" key="8">
    <source>
        <dbReference type="Proteomes" id="UP000676565"/>
    </source>
</evidence>
<dbReference type="InterPro" id="IPR009056">
    <property type="entry name" value="Cyt_c-like_dom"/>
</dbReference>
<comment type="caution">
    <text evidence="7">The sequence shown here is derived from an EMBL/GenBank/DDBJ whole genome shotgun (WGS) entry which is preliminary data.</text>
</comment>
<evidence type="ECO:0000256" key="1">
    <source>
        <dbReference type="ARBA" id="ARBA00022617"/>
    </source>
</evidence>
<proteinExistence type="predicted"/>
<evidence type="ECO:0000256" key="2">
    <source>
        <dbReference type="ARBA" id="ARBA00022723"/>
    </source>
</evidence>
<reference evidence="7 8" key="1">
    <citation type="submission" date="2021-04" db="EMBL/GenBank/DDBJ databases">
        <authorList>
            <person name="Ivanova A."/>
        </authorList>
    </citation>
    <scope>NUCLEOTIDE SEQUENCE [LARGE SCALE GENOMIC DNA]</scope>
    <source>
        <strain evidence="7 8">G18</strain>
    </source>
</reference>